<comment type="caution">
    <text evidence="2">The sequence shown here is derived from an EMBL/GenBank/DDBJ whole genome shotgun (WGS) entry which is preliminary data.</text>
</comment>
<evidence type="ECO:0000313" key="2">
    <source>
        <dbReference type="EMBL" id="MBA0626546.1"/>
    </source>
</evidence>
<accession>A0A7J8SLQ3</accession>
<feature type="region of interest" description="Disordered" evidence="1">
    <location>
        <begin position="114"/>
        <end position="157"/>
    </location>
</feature>
<keyword evidence="3" id="KW-1185">Reference proteome</keyword>
<feature type="compositionally biased region" description="Acidic residues" evidence="1">
    <location>
        <begin position="124"/>
        <end position="135"/>
    </location>
</feature>
<organism evidence="2 3">
    <name type="scientific">Gossypium davidsonii</name>
    <name type="common">Davidson's cotton</name>
    <name type="synonym">Gossypium klotzschianum subsp. davidsonii</name>
    <dbReference type="NCBI Taxonomy" id="34287"/>
    <lineage>
        <taxon>Eukaryota</taxon>
        <taxon>Viridiplantae</taxon>
        <taxon>Streptophyta</taxon>
        <taxon>Embryophyta</taxon>
        <taxon>Tracheophyta</taxon>
        <taxon>Spermatophyta</taxon>
        <taxon>Magnoliopsida</taxon>
        <taxon>eudicotyledons</taxon>
        <taxon>Gunneridae</taxon>
        <taxon>Pentapetalae</taxon>
        <taxon>rosids</taxon>
        <taxon>malvids</taxon>
        <taxon>Malvales</taxon>
        <taxon>Malvaceae</taxon>
        <taxon>Malvoideae</taxon>
        <taxon>Gossypium</taxon>
    </lineage>
</organism>
<evidence type="ECO:0000313" key="3">
    <source>
        <dbReference type="Proteomes" id="UP000593561"/>
    </source>
</evidence>
<dbReference type="AlphaFoldDB" id="A0A7J8SLQ3"/>
<reference evidence="2 3" key="1">
    <citation type="journal article" date="2019" name="Genome Biol. Evol.">
        <title>Insights into the evolution of the New World diploid cottons (Gossypium, subgenus Houzingenia) based on genome sequencing.</title>
        <authorList>
            <person name="Grover C.E."/>
            <person name="Arick M.A. 2nd"/>
            <person name="Thrash A."/>
            <person name="Conover J.L."/>
            <person name="Sanders W.S."/>
            <person name="Peterson D.G."/>
            <person name="Frelichowski J.E."/>
            <person name="Scheffler J.A."/>
            <person name="Scheffler B.E."/>
            <person name="Wendel J.F."/>
        </authorList>
    </citation>
    <scope>NUCLEOTIDE SEQUENCE [LARGE SCALE GENOMIC DNA]</scope>
    <source>
        <strain evidence="2">27</strain>
        <tissue evidence="2">Leaf</tissue>
    </source>
</reference>
<protein>
    <submittedName>
        <fullName evidence="2">Uncharacterized protein</fullName>
    </submittedName>
</protein>
<gene>
    <name evidence="2" type="ORF">Godav_004200</name>
</gene>
<name>A0A7J8SLQ3_GOSDV</name>
<dbReference type="Proteomes" id="UP000593561">
    <property type="component" value="Unassembled WGS sequence"/>
</dbReference>
<sequence>MDPEHVQGVLNDKSSIVDNFVSMKEKKFQKYLIGIQMKTFIQEWGFKFPMNSGGNIWNLVCFHKWENFYKHPSELTCILVVQELYASLKYYEETWPVYGNYVWRHDLRMPQFPPIKCGPTQGENNDEEGDLEENKDEGSTNQGNTDESDSNYAKFLL</sequence>
<evidence type="ECO:0000256" key="1">
    <source>
        <dbReference type="SAM" id="MobiDB-lite"/>
    </source>
</evidence>
<proteinExistence type="predicted"/>
<dbReference type="EMBL" id="JABFAC010000010">
    <property type="protein sequence ID" value="MBA0626546.1"/>
    <property type="molecule type" value="Genomic_DNA"/>
</dbReference>